<dbReference type="Gene3D" id="3.40.50.720">
    <property type="entry name" value="NAD(P)-binding Rossmann-like Domain"/>
    <property type="match status" value="1"/>
</dbReference>
<dbReference type="InterPro" id="IPR036291">
    <property type="entry name" value="NAD(P)-bd_dom_sf"/>
</dbReference>
<dbReference type="Proteomes" id="UP001624684">
    <property type="component" value="Unassembled WGS sequence"/>
</dbReference>
<protein>
    <submittedName>
        <fullName evidence="2">Potassium channel family protein</fullName>
    </submittedName>
</protein>
<gene>
    <name evidence="2" type="ORF">ACJHVH_07415</name>
</gene>
<evidence type="ECO:0000313" key="2">
    <source>
        <dbReference type="EMBL" id="MFL1732818.1"/>
    </source>
</evidence>
<feature type="domain" description="RCK N-terminal" evidence="1">
    <location>
        <begin position="2"/>
        <end position="118"/>
    </location>
</feature>
<dbReference type="PROSITE" id="PS51201">
    <property type="entry name" value="RCK_N"/>
    <property type="match status" value="1"/>
</dbReference>
<dbReference type="EMBL" id="JBJJXE010000012">
    <property type="protein sequence ID" value="MFL1732818.1"/>
    <property type="molecule type" value="Genomic_DNA"/>
</dbReference>
<evidence type="ECO:0000313" key="3">
    <source>
        <dbReference type="Proteomes" id="UP001624684"/>
    </source>
</evidence>
<dbReference type="RefSeq" id="WP_407069350.1">
    <property type="nucleotide sequence ID" value="NZ_JBJJXE010000012.1"/>
</dbReference>
<name>A0ABW8U812_9GAMM</name>
<reference evidence="2 3" key="1">
    <citation type="submission" date="2024-11" db="EMBL/GenBank/DDBJ databases">
        <title>First Report of Moraxella oculi in Brazil in an Infectious Bovine Keratoconjunctivitis Outbreak.</title>
        <authorList>
            <person name="Carvalho C.V."/>
            <person name="Domingues R."/>
            <person name="Coutinho C."/>
            <person name="Honorio N.T.B.S."/>
            <person name="Faza D.R.L.R."/>
            <person name="Carvalho W.A."/>
            <person name="Machado A.B.F."/>
            <person name="Martins M.F."/>
            <person name="Gaspar E.B."/>
        </authorList>
    </citation>
    <scope>NUCLEOTIDE SEQUENCE [LARGE SCALE GENOMIC DNA]</scope>
    <source>
        <strain evidence="2 3">2117LE</strain>
    </source>
</reference>
<keyword evidence="3" id="KW-1185">Reference proteome</keyword>
<dbReference type="InterPro" id="IPR003148">
    <property type="entry name" value="RCK_N"/>
</dbReference>
<comment type="caution">
    <text evidence="2">The sequence shown here is derived from an EMBL/GenBank/DDBJ whole genome shotgun (WGS) entry which is preliminary data.</text>
</comment>
<keyword evidence="2" id="KW-0813">Transport</keyword>
<dbReference type="Pfam" id="PF02254">
    <property type="entry name" value="TrkA_N"/>
    <property type="match status" value="1"/>
</dbReference>
<sequence length="217" mass="23381">MANIFTVIGLGAFGRAAALQLQQLGNHVIGVDINPKMVDEVKDDLSHVVIADGTNRELLGEINVLQCKGVLVSIGDSLEASLLCVSMLKSLGVGNIWAKANTTAHHAILSDMGVRHIVHPETSMGKRVAQKMNLPLVKDMIRLSDEYLVTVLDIPTNTSMALHEWAGGHDAVDILALYRHGQLTTPSVNEYLLAGDRIIVCSTGKGLNNLMKKMGLK</sequence>
<dbReference type="SUPFAM" id="SSF116726">
    <property type="entry name" value="TrkA C-terminal domain-like"/>
    <property type="match status" value="1"/>
</dbReference>
<dbReference type="SUPFAM" id="SSF51735">
    <property type="entry name" value="NAD(P)-binding Rossmann-fold domains"/>
    <property type="match status" value="1"/>
</dbReference>
<organism evidence="2 3">
    <name type="scientific">Moraxella oculi</name>
    <dbReference type="NCBI Taxonomy" id="2940516"/>
    <lineage>
        <taxon>Bacteria</taxon>
        <taxon>Pseudomonadati</taxon>
        <taxon>Pseudomonadota</taxon>
        <taxon>Gammaproteobacteria</taxon>
        <taxon>Moraxellales</taxon>
        <taxon>Moraxellaceae</taxon>
        <taxon>Moraxella</taxon>
    </lineage>
</organism>
<accession>A0ABW8U812</accession>
<keyword evidence="2" id="KW-0407">Ion channel</keyword>
<dbReference type="InterPro" id="IPR050721">
    <property type="entry name" value="Trk_Ktr_HKT_K-transport"/>
</dbReference>
<evidence type="ECO:0000259" key="1">
    <source>
        <dbReference type="PROSITE" id="PS51201"/>
    </source>
</evidence>
<proteinExistence type="predicted"/>
<keyword evidence="2" id="KW-0406">Ion transport</keyword>
<dbReference type="GO" id="GO:0034220">
    <property type="term" value="P:monoatomic ion transmembrane transport"/>
    <property type="evidence" value="ECO:0007669"/>
    <property type="project" value="UniProtKB-KW"/>
</dbReference>
<dbReference type="PANTHER" id="PTHR43833:SF7">
    <property type="entry name" value="KTR SYSTEM POTASSIUM UPTAKE PROTEIN C"/>
    <property type="match status" value="1"/>
</dbReference>
<dbReference type="PANTHER" id="PTHR43833">
    <property type="entry name" value="POTASSIUM CHANNEL PROTEIN 2-RELATED-RELATED"/>
    <property type="match status" value="1"/>
</dbReference>
<dbReference type="InterPro" id="IPR036721">
    <property type="entry name" value="RCK_C_sf"/>
</dbReference>